<feature type="domain" description="Coenzyme Q-binding protein COQ10 START" evidence="2">
    <location>
        <begin position="101"/>
        <end position="206"/>
    </location>
</feature>
<organism evidence="3 4">
    <name type="scientific">Adiantum capillus-veneris</name>
    <name type="common">Maidenhair fern</name>
    <dbReference type="NCBI Taxonomy" id="13818"/>
    <lineage>
        <taxon>Eukaryota</taxon>
        <taxon>Viridiplantae</taxon>
        <taxon>Streptophyta</taxon>
        <taxon>Embryophyta</taxon>
        <taxon>Tracheophyta</taxon>
        <taxon>Polypodiopsida</taxon>
        <taxon>Polypodiidae</taxon>
        <taxon>Polypodiales</taxon>
        <taxon>Pteridineae</taxon>
        <taxon>Pteridaceae</taxon>
        <taxon>Vittarioideae</taxon>
        <taxon>Adiantum</taxon>
    </lineage>
</organism>
<reference evidence="3" key="1">
    <citation type="submission" date="2021-01" db="EMBL/GenBank/DDBJ databases">
        <title>Adiantum capillus-veneris genome.</title>
        <authorList>
            <person name="Fang Y."/>
            <person name="Liao Q."/>
        </authorList>
    </citation>
    <scope>NUCLEOTIDE SEQUENCE</scope>
    <source>
        <strain evidence="3">H3</strain>
        <tissue evidence="3">Leaf</tissue>
    </source>
</reference>
<dbReference type="OrthoDB" id="47798at2759"/>
<feature type="compositionally biased region" description="Low complexity" evidence="1">
    <location>
        <begin position="34"/>
        <end position="64"/>
    </location>
</feature>
<gene>
    <name evidence="3" type="ORF">GOP47_0013093</name>
</gene>
<proteinExistence type="predicted"/>
<feature type="region of interest" description="Disordered" evidence="1">
    <location>
        <begin position="34"/>
        <end position="65"/>
    </location>
</feature>
<dbReference type="Proteomes" id="UP000886520">
    <property type="component" value="Chromosome 12"/>
</dbReference>
<evidence type="ECO:0000313" key="4">
    <source>
        <dbReference type="Proteomes" id="UP000886520"/>
    </source>
</evidence>
<keyword evidence="4" id="KW-1185">Reference proteome</keyword>
<dbReference type="PANTHER" id="PTHR33824:SF7">
    <property type="entry name" value="POLYKETIDE CYCLASE_DEHYDRASE AND LIPID TRANSPORT SUPERFAMILY PROTEIN"/>
    <property type="match status" value="1"/>
</dbReference>
<dbReference type="InterPro" id="IPR005031">
    <property type="entry name" value="COQ10_START"/>
</dbReference>
<name>A0A9D4UT15_ADICA</name>
<sequence>MTLYKCLINFRFPRELIMEVKACHVQQHHLAIGRQQAGAGARAQPVRSSPTAARRPSSSSSFRSHFLIPSPSLPKRSPFLVSNGTRWTAGQWLDSTAQIEVPVPLSLAWDLWTDRERVNRWMPWIHSIKVLKDRPEFSEWCLKYNAFGQDFEFTWTAKNLQPIRYQKIHWRSVDGLPNRGTVRFYPRSASAVGVQLTISYEVPEVLVPLVSSVSPLVESIMKQDLERFAQIAKEQSLKVPAK</sequence>
<dbReference type="CDD" id="cd07817">
    <property type="entry name" value="SRPBCC_8"/>
    <property type="match status" value="1"/>
</dbReference>
<dbReference type="PANTHER" id="PTHR33824">
    <property type="entry name" value="POLYKETIDE CYCLASE/DEHYDRASE AND LIPID TRANSPORT SUPERFAMILY PROTEIN"/>
    <property type="match status" value="1"/>
</dbReference>
<dbReference type="InterPro" id="IPR023393">
    <property type="entry name" value="START-like_dom_sf"/>
</dbReference>
<evidence type="ECO:0000259" key="2">
    <source>
        <dbReference type="Pfam" id="PF03364"/>
    </source>
</evidence>
<comment type="caution">
    <text evidence="3">The sequence shown here is derived from an EMBL/GenBank/DDBJ whole genome shotgun (WGS) entry which is preliminary data.</text>
</comment>
<protein>
    <recommendedName>
        <fullName evidence="2">Coenzyme Q-binding protein COQ10 START domain-containing protein</fullName>
    </recommendedName>
</protein>
<dbReference type="Pfam" id="PF03364">
    <property type="entry name" value="Polyketide_cyc"/>
    <property type="match status" value="1"/>
</dbReference>
<dbReference type="InterPro" id="IPR047137">
    <property type="entry name" value="ORF3"/>
</dbReference>
<dbReference type="AlphaFoldDB" id="A0A9D4UT15"/>
<evidence type="ECO:0000256" key="1">
    <source>
        <dbReference type="SAM" id="MobiDB-lite"/>
    </source>
</evidence>
<dbReference type="Gene3D" id="3.30.530.20">
    <property type="match status" value="1"/>
</dbReference>
<accession>A0A9D4UT15</accession>
<dbReference type="EMBL" id="JABFUD020000012">
    <property type="protein sequence ID" value="KAI5072987.1"/>
    <property type="molecule type" value="Genomic_DNA"/>
</dbReference>
<evidence type="ECO:0000313" key="3">
    <source>
        <dbReference type="EMBL" id="KAI5072987.1"/>
    </source>
</evidence>
<dbReference type="SUPFAM" id="SSF55961">
    <property type="entry name" value="Bet v1-like"/>
    <property type="match status" value="1"/>
</dbReference>